<dbReference type="AlphaFoldDB" id="A0A1V6SA57"/>
<comment type="caution">
    <text evidence="9">The sequence shown here is derived from an EMBL/GenBank/DDBJ whole genome shotgun (WGS) entry which is preliminary data.</text>
</comment>
<name>A0A1V6SA57_9EURO</name>
<gene>
    <name evidence="9" type="ORF">PENFLA_c086G09925</name>
</gene>
<proteinExistence type="predicted"/>
<evidence type="ECO:0000256" key="4">
    <source>
        <dbReference type="ARBA" id="ARBA00022771"/>
    </source>
</evidence>
<comment type="subcellular location">
    <subcellularLocation>
        <location evidence="1">Cytoplasm</location>
    </subcellularLocation>
</comment>
<evidence type="ECO:0000259" key="8">
    <source>
        <dbReference type="PROSITE" id="PS51981"/>
    </source>
</evidence>
<dbReference type="GO" id="GO:0004842">
    <property type="term" value="F:ubiquitin-protein transferase activity"/>
    <property type="evidence" value="ECO:0007669"/>
    <property type="project" value="InterPro"/>
</dbReference>
<evidence type="ECO:0000313" key="10">
    <source>
        <dbReference type="Proteomes" id="UP000191342"/>
    </source>
</evidence>
<accession>A0A1V6SA57</accession>
<feature type="domain" description="RZ-type" evidence="8">
    <location>
        <begin position="399"/>
        <end position="473"/>
    </location>
</feature>
<dbReference type="GO" id="GO:0008270">
    <property type="term" value="F:zinc ion binding"/>
    <property type="evidence" value="ECO:0007669"/>
    <property type="project" value="UniProtKB-KW"/>
</dbReference>
<reference evidence="10" key="1">
    <citation type="journal article" date="2017" name="Nat. Microbiol.">
        <title>Global analysis of biosynthetic gene clusters reveals vast potential of secondary metabolite production in Penicillium species.</title>
        <authorList>
            <person name="Nielsen J.C."/>
            <person name="Grijseels S."/>
            <person name="Prigent S."/>
            <person name="Ji B."/>
            <person name="Dainat J."/>
            <person name="Nielsen K.F."/>
            <person name="Frisvad J.C."/>
            <person name="Workman M."/>
            <person name="Nielsen J."/>
        </authorList>
    </citation>
    <scope>NUCLEOTIDE SEQUENCE [LARGE SCALE GENOMIC DNA]</scope>
    <source>
        <strain evidence="10">IBT 14082</strain>
    </source>
</reference>
<keyword evidence="3" id="KW-0479">Metal-binding</keyword>
<dbReference type="GO" id="GO:0016887">
    <property type="term" value="F:ATP hydrolysis activity"/>
    <property type="evidence" value="ECO:0007669"/>
    <property type="project" value="InterPro"/>
</dbReference>
<keyword evidence="5" id="KW-0862">Zinc</keyword>
<dbReference type="InterPro" id="IPR046439">
    <property type="entry name" value="ZF_RZ_dom"/>
</dbReference>
<evidence type="ECO:0000256" key="1">
    <source>
        <dbReference type="ARBA" id="ARBA00004496"/>
    </source>
</evidence>
<evidence type="ECO:0000256" key="5">
    <source>
        <dbReference type="ARBA" id="ARBA00022833"/>
    </source>
</evidence>
<dbReference type="GO" id="GO:0002376">
    <property type="term" value="P:immune system process"/>
    <property type="evidence" value="ECO:0007669"/>
    <property type="project" value="UniProtKB-KW"/>
</dbReference>
<keyword evidence="7" id="KW-0175">Coiled coil</keyword>
<feature type="coiled-coil region" evidence="7">
    <location>
        <begin position="144"/>
        <end position="171"/>
    </location>
</feature>
<dbReference type="PANTHER" id="PTHR22605">
    <property type="entry name" value="RZ-TYPE DOMAIN-CONTAINING PROTEIN"/>
    <property type="match status" value="1"/>
</dbReference>
<dbReference type="EMBL" id="MLQL01000086">
    <property type="protein sequence ID" value="OQE10604.1"/>
    <property type="molecule type" value="Genomic_DNA"/>
</dbReference>
<dbReference type="Proteomes" id="UP000191342">
    <property type="component" value="Unassembled WGS sequence"/>
</dbReference>
<protein>
    <recommendedName>
        <fullName evidence="8">RZ-type domain-containing protein</fullName>
    </recommendedName>
</protein>
<dbReference type="GO" id="GO:0005737">
    <property type="term" value="C:cytoplasm"/>
    <property type="evidence" value="ECO:0007669"/>
    <property type="project" value="UniProtKB-SubCell"/>
</dbReference>
<dbReference type="InterPro" id="IPR031248">
    <property type="entry name" value="RNF213"/>
</dbReference>
<keyword evidence="10" id="KW-1185">Reference proteome</keyword>
<keyword evidence="6" id="KW-0391">Immunity</keyword>
<evidence type="ECO:0000313" key="9">
    <source>
        <dbReference type="EMBL" id="OQE10604.1"/>
    </source>
</evidence>
<evidence type="ECO:0000256" key="2">
    <source>
        <dbReference type="ARBA" id="ARBA00022490"/>
    </source>
</evidence>
<dbReference type="Pfam" id="PF20173">
    <property type="entry name" value="ZnF_RZ-type"/>
    <property type="match status" value="1"/>
</dbReference>
<evidence type="ECO:0000256" key="3">
    <source>
        <dbReference type="ARBA" id="ARBA00022723"/>
    </source>
</evidence>
<dbReference type="PANTHER" id="PTHR22605:SF16">
    <property type="entry name" value="E3 UBIQUITIN-PROTEIN LIGASE RNF213"/>
    <property type="match status" value="1"/>
</dbReference>
<organism evidence="9 10">
    <name type="scientific">Penicillium flavigenum</name>
    <dbReference type="NCBI Taxonomy" id="254877"/>
    <lineage>
        <taxon>Eukaryota</taxon>
        <taxon>Fungi</taxon>
        <taxon>Dikarya</taxon>
        <taxon>Ascomycota</taxon>
        <taxon>Pezizomycotina</taxon>
        <taxon>Eurotiomycetes</taxon>
        <taxon>Eurotiomycetidae</taxon>
        <taxon>Eurotiales</taxon>
        <taxon>Aspergillaceae</taxon>
        <taxon>Penicillium</taxon>
    </lineage>
</organism>
<dbReference type="OrthoDB" id="2423195at2759"/>
<dbReference type="PROSITE" id="PS51981">
    <property type="entry name" value="ZF_RZ"/>
    <property type="match status" value="1"/>
</dbReference>
<sequence length="473" mass="52746">MCDRLPCDERCTKILKCGHQCPSICGEDCPNNLCEECNDKGDARVDFLEMKTYSKINLDETPIIVLGCGHFFTAESVDGIVGLDEVYTRDKNGKFDGLRDVSSSLASVVPSCPDCKQPIRQFVTKRYNRVINRAVMDETCKRFLTKGRTDLEALESRFNDIEDETNSKQALVAARDNELQASQLKTRFTACKRLVTDALALSKATEVENQPMKRLLDAIAIYEKSPRDEVASLSARMESMKIARESDNLITLGAQLIRMKSTEVMLRNAFRVIDTNETSASLPLKSLPNSAAVLIRVLHDCRDLIAQANEGNFSRIIIMATISFAKIAQLDAWYHRSHPGDTSNPILENPGLEKLEDRYQTTRDLLAAAWKLCGELNNPELQERIEEMARLFETRYETVTPEELKSIKTAMVSGRGGIATHAGHWYNCVNGHPFAIGECGMPMEQARCPECGSPIGGRNHAAVEGVSRAEQME</sequence>
<keyword evidence="4" id="KW-0863">Zinc-finger</keyword>
<evidence type="ECO:0000256" key="7">
    <source>
        <dbReference type="SAM" id="Coils"/>
    </source>
</evidence>
<dbReference type="STRING" id="254877.A0A1V6SA57"/>
<keyword evidence="2" id="KW-0963">Cytoplasm</keyword>
<evidence type="ECO:0000256" key="6">
    <source>
        <dbReference type="ARBA" id="ARBA00022859"/>
    </source>
</evidence>